<accession>A0A9P1I3A1</accession>
<proteinExistence type="predicted"/>
<organism evidence="3 4">
    <name type="scientific">Caenorhabditis angaria</name>
    <dbReference type="NCBI Taxonomy" id="860376"/>
    <lineage>
        <taxon>Eukaryota</taxon>
        <taxon>Metazoa</taxon>
        <taxon>Ecdysozoa</taxon>
        <taxon>Nematoda</taxon>
        <taxon>Chromadorea</taxon>
        <taxon>Rhabditida</taxon>
        <taxon>Rhabditina</taxon>
        <taxon>Rhabditomorpha</taxon>
        <taxon>Rhabditoidea</taxon>
        <taxon>Rhabditidae</taxon>
        <taxon>Peloderinae</taxon>
        <taxon>Caenorhabditis</taxon>
    </lineage>
</organism>
<dbReference type="Proteomes" id="UP001152747">
    <property type="component" value="Unassembled WGS sequence"/>
</dbReference>
<dbReference type="AlphaFoldDB" id="A0A9P1I3A1"/>
<protein>
    <recommendedName>
        <fullName evidence="2">C2H2-type domain-containing protein</fullName>
    </recommendedName>
</protein>
<evidence type="ECO:0000256" key="1">
    <source>
        <dbReference type="SAM" id="MobiDB-lite"/>
    </source>
</evidence>
<sequence length="273" mass="31165">MSINTYIVIEVREKESALDIMNILMTHTKTRFTCTNDIQEYALERERLCAPQNHPPKQPTPPPPQQLFMEPPPAKKSAVSAEIDEVKPIAMFNPSPQPTSFIQNNSVFPNCYPSEYSSHEFVAAASNMPVERQPMRTVQSNGKLVQVSQCTICSTNIKVRGLDYYKRCAHAIIHTDLMRFDCTIPGCPFKVKHRADVSRHMKTVHRMEVGEYTVRDILTESDQQILRECVAVCFPEMSDRIARKNRDAAKFNEGGSEHDEMEDDYDIDDTSIH</sequence>
<feature type="domain" description="C2H2-type" evidence="2">
    <location>
        <begin position="182"/>
        <end position="205"/>
    </location>
</feature>
<feature type="compositionally biased region" description="Pro residues" evidence="1">
    <location>
        <begin position="53"/>
        <end position="72"/>
    </location>
</feature>
<evidence type="ECO:0000313" key="3">
    <source>
        <dbReference type="EMBL" id="CAI5437461.1"/>
    </source>
</evidence>
<comment type="caution">
    <text evidence="3">The sequence shown here is derived from an EMBL/GenBank/DDBJ whole genome shotgun (WGS) entry which is preliminary data.</text>
</comment>
<dbReference type="EMBL" id="CANHGI010000001">
    <property type="protein sequence ID" value="CAI5437461.1"/>
    <property type="molecule type" value="Genomic_DNA"/>
</dbReference>
<evidence type="ECO:0000259" key="2">
    <source>
        <dbReference type="PROSITE" id="PS00028"/>
    </source>
</evidence>
<feature type="compositionally biased region" description="Acidic residues" evidence="1">
    <location>
        <begin position="259"/>
        <end position="273"/>
    </location>
</feature>
<name>A0A9P1I3A1_9PELO</name>
<dbReference type="InterPro" id="IPR013087">
    <property type="entry name" value="Znf_C2H2_type"/>
</dbReference>
<reference evidence="3" key="1">
    <citation type="submission" date="2022-11" db="EMBL/GenBank/DDBJ databases">
        <authorList>
            <person name="Kikuchi T."/>
        </authorList>
    </citation>
    <scope>NUCLEOTIDE SEQUENCE</scope>
    <source>
        <strain evidence="3">PS1010</strain>
    </source>
</reference>
<feature type="region of interest" description="Disordered" evidence="1">
    <location>
        <begin position="50"/>
        <end position="72"/>
    </location>
</feature>
<dbReference type="OrthoDB" id="6077919at2759"/>
<dbReference type="PROSITE" id="PS00028">
    <property type="entry name" value="ZINC_FINGER_C2H2_1"/>
    <property type="match status" value="1"/>
</dbReference>
<evidence type="ECO:0000313" key="4">
    <source>
        <dbReference type="Proteomes" id="UP001152747"/>
    </source>
</evidence>
<feature type="region of interest" description="Disordered" evidence="1">
    <location>
        <begin position="251"/>
        <end position="273"/>
    </location>
</feature>
<keyword evidence="4" id="KW-1185">Reference proteome</keyword>
<gene>
    <name evidence="3" type="ORF">CAMP_LOCUS98</name>
</gene>